<sequence length="61" mass="6966">MVDACIYLDARLLARECARRLAAILEGKTVAEMRSLLELPKEETLPNEMAEELNRISKFVM</sequence>
<proteinExistence type="predicted"/>
<dbReference type="AlphaFoldDB" id="A0A368FPT6"/>
<evidence type="ECO:0000313" key="1">
    <source>
        <dbReference type="EMBL" id="RCN34153.1"/>
    </source>
</evidence>
<dbReference type="EMBL" id="JOJR01000817">
    <property type="protein sequence ID" value="RCN34153.1"/>
    <property type="molecule type" value="Genomic_DNA"/>
</dbReference>
<dbReference type="OrthoDB" id="5833209at2759"/>
<evidence type="ECO:0008006" key="3">
    <source>
        <dbReference type="Google" id="ProtNLM"/>
    </source>
</evidence>
<dbReference type="GO" id="GO:0006511">
    <property type="term" value="P:ubiquitin-dependent protein catabolic process"/>
    <property type="evidence" value="ECO:0007669"/>
    <property type="project" value="InterPro"/>
</dbReference>
<protein>
    <recommendedName>
        <fullName evidence="3">SKP1 component dimerisation domain-containing protein</fullName>
    </recommendedName>
</protein>
<dbReference type="SUPFAM" id="SSF81382">
    <property type="entry name" value="Skp1 dimerisation domain-like"/>
    <property type="match status" value="1"/>
</dbReference>
<accession>A0A368FPT6</accession>
<gene>
    <name evidence="1" type="ORF">ANCCAN_20011</name>
</gene>
<keyword evidence="2" id="KW-1185">Reference proteome</keyword>
<evidence type="ECO:0000313" key="2">
    <source>
        <dbReference type="Proteomes" id="UP000252519"/>
    </source>
</evidence>
<name>A0A368FPT6_ANCCA</name>
<organism evidence="1 2">
    <name type="scientific">Ancylostoma caninum</name>
    <name type="common">Dog hookworm</name>
    <dbReference type="NCBI Taxonomy" id="29170"/>
    <lineage>
        <taxon>Eukaryota</taxon>
        <taxon>Metazoa</taxon>
        <taxon>Ecdysozoa</taxon>
        <taxon>Nematoda</taxon>
        <taxon>Chromadorea</taxon>
        <taxon>Rhabditida</taxon>
        <taxon>Rhabditina</taxon>
        <taxon>Rhabditomorpha</taxon>
        <taxon>Strongyloidea</taxon>
        <taxon>Ancylostomatidae</taxon>
        <taxon>Ancylostomatinae</taxon>
        <taxon>Ancylostoma</taxon>
    </lineage>
</organism>
<reference evidence="1 2" key="1">
    <citation type="submission" date="2014-10" db="EMBL/GenBank/DDBJ databases">
        <title>Draft genome of the hookworm Ancylostoma caninum.</title>
        <authorList>
            <person name="Mitreva M."/>
        </authorList>
    </citation>
    <scope>NUCLEOTIDE SEQUENCE [LARGE SCALE GENOMIC DNA]</scope>
    <source>
        <strain evidence="1 2">Baltimore</strain>
    </source>
</reference>
<dbReference type="InterPro" id="IPR036296">
    <property type="entry name" value="SKP1-like_dim_sf"/>
</dbReference>
<dbReference type="Proteomes" id="UP000252519">
    <property type="component" value="Unassembled WGS sequence"/>
</dbReference>
<comment type="caution">
    <text evidence="1">The sequence shown here is derived from an EMBL/GenBank/DDBJ whole genome shotgun (WGS) entry which is preliminary data.</text>
</comment>